<protein>
    <recommendedName>
        <fullName evidence="3">HTH marR-type domain-containing protein</fullName>
    </recommendedName>
</protein>
<dbReference type="SUPFAM" id="SSF46785">
    <property type="entry name" value="Winged helix' DNA-binding domain"/>
    <property type="match status" value="1"/>
</dbReference>
<comment type="caution">
    <text evidence="1">The sequence shown here is derived from an EMBL/GenBank/DDBJ whole genome shotgun (WGS) entry which is preliminary data.</text>
</comment>
<proteinExistence type="predicted"/>
<dbReference type="AlphaFoldDB" id="A0A0R1ZJ26"/>
<dbReference type="EMBL" id="AYYO01000055">
    <property type="protein sequence ID" value="KRM54495.1"/>
    <property type="molecule type" value="Genomic_DNA"/>
</dbReference>
<evidence type="ECO:0000313" key="2">
    <source>
        <dbReference type="Proteomes" id="UP000051679"/>
    </source>
</evidence>
<dbReference type="Gene3D" id="1.10.10.10">
    <property type="entry name" value="Winged helix-like DNA-binding domain superfamily/Winged helix DNA-binding domain"/>
    <property type="match status" value="1"/>
</dbReference>
<dbReference type="Proteomes" id="UP000051679">
    <property type="component" value="Unassembled WGS sequence"/>
</dbReference>
<gene>
    <name evidence="1" type="ORF">FC18_GL000300</name>
</gene>
<reference evidence="1 2" key="1">
    <citation type="journal article" date="2015" name="Genome Announc.">
        <title>Expanding the biotechnology potential of lactobacilli through comparative genomics of 213 strains and associated genera.</title>
        <authorList>
            <person name="Sun Z."/>
            <person name="Harris H.M."/>
            <person name="McCann A."/>
            <person name="Guo C."/>
            <person name="Argimon S."/>
            <person name="Zhang W."/>
            <person name="Yang X."/>
            <person name="Jeffery I.B."/>
            <person name="Cooney J.C."/>
            <person name="Kagawa T.F."/>
            <person name="Liu W."/>
            <person name="Song Y."/>
            <person name="Salvetti E."/>
            <person name="Wrobel A."/>
            <person name="Rasinkangas P."/>
            <person name="Parkhill J."/>
            <person name="Rea M.C."/>
            <person name="O'Sullivan O."/>
            <person name="Ritari J."/>
            <person name="Douillard F.P."/>
            <person name="Paul Ross R."/>
            <person name="Yang R."/>
            <person name="Briner A.E."/>
            <person name="Felis G.E."/>
            <person name="de Vos W.M."/>
            <person name="Barrangou R."/>
            <person name="Klaenhammer T.R."/>
            <person name="Caufield P.W."/>
            <person name="Cui Y."/>
            <person name="Zhang H."/>
            <person name="O'Toole P.W."/>
        </authorList>
    </citation>
    <scope>NUCLEOTIDE SEQUENCE [LARGE SCALE GENOMIC DNA]</scope>
    <source>
        <strain evidence="1 2">DSM 20505</strain>
    </source>
</reference>
<dbReference type="InterPro" id="IPR036388">
    <property type="entry name" value="WH-like_DNA-bd_sf"/>
</dbReference>
<evidence type="ECO:0008006" key="3">
    <source>
        <dbReference type="Google" id="ProtNLM"/>
    </source>
</evidence>
<keyword evidence="2" id="KW-1185">Reference proteome</keyword>
<organism evidence="1 2">
    <name type="scientific">Lacticaseibacillus sharpeae JCM 1186 = DSM 20505</name>
    <dbReference type="NCBI Taxonomy" id="1291052"/>
    <lineage>
        <taxon>Bacteria</taxon>
        <taxon>Bacillati</taxon>
        <taxon>Bacillota</taxon>
        <taxon>Bacilli</taxon>
        <taxon>Lactobacillales</taxon>
        <taxon>Lactobacillaceae</taxon>
        <taxon>Lacticaseibacillus</taxon>
    </lineage>
</organism>
<dbReference type="InterPro" id="IPR036390">
    <property type="entry name" value="WH_DNA-bd_sf"/>
</dbReference>
<dbReference type="STRING" id="1291052.FC18_GL000300"/>
<evidence type="ECO:0000313" key="1">
    <source>
        <dbReference type="EMBL" id="KRM54495.1"/>
    </source>
</evidence>
<sequence length="95" mass="10829">MAVAAYFQVTKAMATNMATALVRQGYLQKIPSTTDHRQKYLVPTVKARTLVDSTYQKYFQSVQLIKDKLGPEQFAQLIHNLTLANQVLLEARRDE</sequence>
<name>A0A0R1ZJ26_9LACO</name>
<accession>A0A0R1ZJ26</accession>
<dbReference type="PATRIC" id="fig|1291052.5.peg.309"/>